<accession>A0A1Q2L0U4</accession>
<evidence type="ECO:0000313" key="3">
    <source>
        <dbReference type="Proteomes" id="UP000188184"/>
    </source>
</evidence>
<dbReference type="OrthoDB" id="1952191at2"/>
<reference evidence="2 3" key="1">
    <citation type="submission" date="2017-02" db="EMBL/GenBank/DDBJ databases">
        <title>The complete genomic sequence of a novel cold adapted crude oil-degrading bacterium Planococcus qaidamina Y42.</title>
        <authorList>
            <person name="Yang R."/>
        </authorList>
    </citation>
    <scope>NUCLEOTIDE SEQUENCE [LARGE SCALE GENOMIC DNA]</scope>
    <source>
        <strain evidence="2 3">Y42</strain>
    </source>
</reference>
<dbReference type="KEGG" id="pmar:B0X71_13580"/>
<keyword evidence="1" id="KW-0472">Membrane</keyword>
<protein>
    <recommendedName>
        <fullName evidence="4">GGDEF domain-containing protein</fullName>
    </recommendedName>
</protein>
<dbReference type="EMBL" id="CP019640">
    <property type="protein sequence ID" value="AQQ54026.1"/>
    <property type="molecule type" value="Genomic_DNA"/>
</dbReference>
<evidence type="ECO:0000256" key="1">
    <source>
        <dbReference type="SAM" id="Phobius"/>
    </source>
</evidence>
<organism evidence="2 3">
    <name type="scientific">Planococcus lenghuensis</name>
    <dbReference type="NCBI Taxonomy" id="2213202"/>
    <lineage>
        <taxon>Bacteria</taxon>
        <taxon>Bacillati</taxon>
        <taxon>Bacillota</taxon>
        <taxon>Bacilli</taxon>
        <taxon>Bacillales</taxon>
        <taxon>Caryophanaceae</taxon>
        <taxon>Planococcus</taxon>
    </lineage>
</organism>
<dbReference type="Proteomes" id="UP000188184">
    <property type="component" value="Chromosome"/>
</dbReference>
<feature type="transmembrane region" description="Helical" evidence="1">
    <location>
        <begin position="84"/>
        <end position="104"/>
    </location>
</feature>
<sequence>MKNNLKLGILLVLILGAGWALIFTGLPFWRELTAVSVISLLIMAAIHERFVFLYAMSAILSYGAFLAFYVFVTTEEPANELPLIYSHLLFTGFLLLYWVLLNAVKQLGYEQDELKRQISLLQKYTGESELLTVHEFIEQAAWLMKSSERHQEEIWFLELALIQDGTGAQRSVMDTMERTIQHTIRQKYDLATSMDDTLYLLLKDTNAAGVQRVVERFQENLQQELNLLEPPYQVKKAQLRDLSQLSLAMEEAG</sequence>
<feature type="transmembrane region" description="Helical" evidence="1">
    <location>
        <begin position="51"/>
        <end position="72"/>
    </location>
</feature>
<evidence type="ECO:0000313" key="2">
    <source>
        <dbReference type="EMBL" id="AQQ54026.1"/>
    </source>
</evidence>
<gene>
    <name evidence="2" type="ORF">B0X71_13580</name>
</gene>
<keyword evidence="3" id="KW-1185">Reference proteome</keyword>
<keyword evidence="1" id="KW-0812">Transmembrane</keyword>
<evidence type="ECO:0008006" key="4">
    <source>
        <dbReference type="Google" id="ProtNLM"/>
    </source>
</evidence>
<dbReference type="AlphaFoldDB" id="A0A1Q2L0U4"/>
<dbReference type="RefSeq" id="WP_077589919.1">
    <property type="nucleotide sequence ID" value="NZ_CP019640.1"/>
</dbReference>
<keyword evidence="1" id="KW-1133">Transmembrane helix</keyword>
<proteinExistence type="predicted"/>
<name>A0A1Q2L0U4_9BACL</name>